<dbReference type="EMBL" id="JAZDWU010000009">
    <property type="protein sequence ID" value="KAK9990790.1"/>
    <property type="molecule type" value="Genomic_DNA"/>
</dbReference>
<dbReference type="PANTHER" id="PTHR32410:SF163">
    <property type="entry name" value="DC1 DOMAIN-CONTAINING PROTEIN"/>
    <property type="match status" value="1"/>
</dbReference>
<dbReference type="AlphaFoldDB" id="A0AAW2C151"/>
<dbReference type="InterPro" id="IPR004146">
    <property type="entry name" value="DC1"/>
</dbReference>
<protein>
    <recommendedName>
        <fullName evidence="2">DC1 domain-containing protein</fullName>
    </recommendedName>
</protein>
<dbReference type="SUPFAM" id="SSF57889">
    <property type="entry name" value="Cysteine-rich domain"/>
    <property type="match status" value="1"/>
</dbReference>
<dbReference type="InterPro" id="IPR053192">
    <property type="entry name" value="Vacuole_Formation_Reg"/>
</dbReference>
<keyword evidence="1" id="KW-0677">Repeat</keyword>
<evidence type="ECO:0000313" key="4">
    <source>
        <dbReference type="Proteomes" id="UP001459277"/>
    </source>
</evidence>
<reference evidence="3 4" key="1">
    <citation type="submission" date="2024-01" db="EMBL/GenBank/DDBJ databases">
        <title>A telomere-to-telomere, gap-free genome of sweet tea (Lithocarpus litseifolius).</title>
        <authorList>
            <person name="Zhou J."/>
        </authorList>
    </citation>
    <scope>NUCLEOTIDE SEQUENCE [LARGE SCALE GENOMIC DNA]</scope>
    <source>
        <strain evidence="3">Zhou-2022a</strain>
        <tissue evidence="3">Leaf</tissue>
    </source>
</reference>
<dbReference type="PANTHER" id="PTHR32410">
    <property type="entry name" value="CYSTEINE/HISTIDINE-RICH C1 DOMAIN FAMILY PROTEIN"/>
    <property type="match status" value="1"/>
</dbReference>
<comment type="caution">
    <text evidence="3">The sequence shown here is derived from an EMBL/GenBank/DDBJ whole genome shotgun (WGS) entry which is preliminary data.</text>
</comment>
<dbReference type="Proteomes" id="UP001459277">
    <property type="component" value="Unassembled WGS sequence"/>
</dbReference>
<accession>A0AAW2C151</accession>
<feature type="domain" description="DC1" evidence="2">
    <location>
        <begin position="134"/>
        <end position="182"/>
    </location>
</feature>
<organism evidence="3 4">
    <name type="scientific">Lithocarpus litseifolius</name>
    <dbReference type="NCBI Taxonomy" id="425828"/>
    <lineage>
        <taxon>Eukaryota</taxon>
        <taxon>Viridiplantae</taxon>
        <taxon>Streptophyta</taxon>
        <taxon>Embryophyta</taxon>
        <taxon>Tracheophyta</taxon>
        <taxon>Spermatophyta</taxon>
        <taxon>Magnoliopsida</taxon>
        <taxon>eudicotyledons</taxon>
        <taxon>Gunneridae</taxon>
        <taxon>Pentapetalae</taxon>
        <taxon>rosids</taxon>
        <taxon>fabids</taxon>
        <taxon>Fagales</taxon>
        <taxon>Fagaceae</taxon>
        <taxon>Lithocarpus</taxon>
    </lineage>
</organism>
<keyword evidence="4" id="KW-1185">Reference proteome</keyword>
<proteinExistence type="predicted"/>
<sequence length="203" mass="23786">MTAKNEVSTGDHKLLRELKNAASTQVCNSNKEGLKMVSHFEDQDTFHRCDFAAHLDYAISWGNMEDINLLELKEEEFTELKAMLKNVDSKLDQSVDLEICKKCSIYGSEIYQVFRCTTCDFVLDFKCVTAWYYQHEHPFTLCYAPEDDSGEYYYDICEEERDPKQWFYYCEDCSYPAHPKCILGEYPNLKRNIYSRLFKAAAP</sequence>
<evidence type="ECO:0000313" key="3">
    <source>
        <dbReference type="EMBL" id="KAK9990790.1"/>
    </source>
</evidence>
<dbReference type="Pfam" id="PF03107">
    <property type="entry name" value="C1_2"/>
    <property type="match status" value="1"/>
</dbReference>
<name>A0AAW2C151_9ROSI</name>
<evidence type="ECO:0000256" key="1">
    <source>
        <dbReference type="ARBA" id="ARBA00022737"/>
    </source>
</evidence>
<gene>
    <name evidence="3" type="ORF">SO802_025775</name>
</gene>
<dbReference type="InterPro" id="IPR046349">
    <property type="entry name" value="C1-like_sf"/>
</dbReference>
<evidence type="ECO:0000259" key="2">
    <source>
        <dbReference type="Pfam" id="PF03107"/>
    </source>
</evidence>